<dbReference type="SMART" id="SM00226">
    <property type="entry name" value="LMWPc"/>
    <property type="match status" value="1"/>
</dbReference>
<dbReference type="EMBL" id="BAABLP010000007">
    <property type="protein sequence ID" value="GAA4754669.1"/>
    <property type="molecule type" value="Genomic_DNA"/>
</dbReference>
<dbReference type="InterPro" id="IPR023485">
    <property type="entry name" value="Ptyr_pPase"/>
</dbReference>
<evidence type="ECO:0000259" key="3">
    <source>
        <dbReference type="SMART" id="SM00418"/>
    </source>
</evidence>
<organism evidence="4 5">
    <name type="scientific">Amnibacterium soli</name>
    <dbReference type="NCBI Taxonomy" id="1282736"/>
    <lineage>
        <taxon>Bacteria</taxon>
        <taxon>Bacillati</taxon>
        <taxon>Actinomycetota</taxon>
        <taxon>Actinomycetes</taxon>
        <taxon>Micrococcales</taxon>
        <taxon>Microbacteriaceae</taxon>
        <taxon>Amnibacterium</taxon>
    </lineage>
</organism>
<dbReference type="SUPFAM" id="SSF52788">
    <property type="entry name" value="Phosphotyrosine protein phosphatases I"/>
    <property type="match status" value="1"/>
</dbReference>
<reference evidence="5" key="1">
    <citation type="journal article" date="2019" name="Int. J. Syst. Evol. Microbiol.">
        <title>The Global Catalogue of Microorganisms (GCM) 10K type strain sequencing project: providing services to taxonomists for standard genome sequencing and annotation.</title>
        <authorList>
            <consortium name="The Broad Institute Genomics Platform"/>
            <consortium name="The Broad Institute Genome Sequencing Center for Infectious Disease"/>
            <person name="Wu L."/>
            <person name="Ma J."/>
        </authorList>
    </citation>
    <scope>NUCLEOTIDE SEQUENCE [LARGE SCALE GENOMIC DNA]</scope>
    <source>
        <strain evidence="5">JCM 19015</strain>
    </source>
</reference>
<dbReference type="Gene3D" id="1.10.10.10">
    <property type="entry name" value="Winged helix-like DNA-binding domain superfamily/Winged helix DNA-binding domain"/>
    <property type="match status" value="1"/>
</dbReference>
<feature type="domain" description="Phosphotyrosine protein phosphatase I" evidence="2">
    <location>
        <begin position="97"/>
        <end position="220"/>
    </location>
</feature>
<evidence type="ECO:0000256" key="1">
    <source>
        <dbReference type="ARBA" id="ARBA00022849"/>
    </source>
</evidence>
<comment type="caution">
    <text evidence="4">The sequence shown here is derived from an EMBL/GenBank/DDBJ whole genome shotgun (WGS) entry which is preliminary data.</text>
</comment>
<dbReference type="Pfam" id="PF01451">
    <property type="entry name" value="LMWPc"/>
    <property type="match status" value="1"/>
</dbReference>
<accession>A0ABP8ZEX3</accession>
<keyword evidence="5" id="KW-1185">Reference proteome</keyword>
<dbReference type="Pfam" id="PF12840">
    <property type="entry name" value="HTH_20"/>
    <property type="match status" value="1"/>
</dbReference>
<dbReference type="SUPFAM" id="SSF46785">
    <property type="entry name" value="Winged helix' DNA-binding domain"/>
    <property type="match status" value="1"/>
</dbReference>
<name>A0ABP8ZEX3_9MICO</name>
<keyword evidence="1" id="KW-0059">Arsenical resistance</keyword>
<dbReference type="CDD" id="cd00090">
    <property type="entry name" value="HTH_ARSR"/>
    <property type="match status" value="1"/>
</dbReference>
<dbReference type="PANTHER" id="PTHR43428:SF1">
    <property type="entry name" value="ARSENATE REDUCTASE"/>
    <property type="match status" value="1"/>
</dbReference>
<dbReference type="InterPro" id="IPR001845">
    <property type="entry name" value="HTH_ArsR_DNA-bd_dom"/>
</dbReference>
<dbReference type="Proteomes" id="UP001500121">
    <property type="component" value="Unassembled WGS sequence"/>
</dbReference>
<dbReference type="InterPro" id="IPR011991">
    <property type="entry name" value="ArsR-like_HTH"/>
</dbReference>
<dbReference type="Gene3D" id="3.40.50.2300">
    <property type="match status" value="1"/>
</dbReference>
<gene>
    <name evidence="4" type="ORF">GCM10025783_29700</name>
</gene>
<evidence type="ECO:0000313" key="4">
    <source>
        <dbReference type="EMBL" id="GAA4754669.1"/>
    </source>
</evidence>
<protein>
    <submittedName>
        <fullName evidence="4">Helix-turn-helix domain-containing protein</fullName>
    </submittedName>
</protein>
<dbReference type="InterPro" id="IPR036388">
    <property type="entry name" value="WH-like_DNA-bd_sf"/>
</dbReference>
<evidence type="ECO:0000313" key="5">
    <source>
        <dbReference type="Proteomes" id="UP001500121"/>
    </source>
</evidence>
<dbReference type="InterPro" id="IPR036196">
    <property type="entry name" value="Ptyr_pPase_sf"/>
</dbReference>
<proteinExistence type="predicted"/>
<dbReference type="SMART" id="SM00418">
    <property type="entry name" value="HTH_ARSR"/>
    <property type="match status" value="1"/>
</dbReference>
<sequence length="224" mass="23431">MNDEQTAAGEARAAKHAALADVVRLHIVDLLGDGDLSPGELRTTLGISSNLLAHHLNVLEAAGLVARSRSEADRRRSYVRLLPDPTVTRAPTVSAAERVVFVCTANSARSQLAAALWQQASSIPVASAGTHPASAVAAGAIATARRHRLAFTPATPSALTAAALDPRDLVITVCDSAHEELAGADQLHWSIPDPVPSGSDEAFDAAFEDLAHRVDDLAHRLQSA</sequence>
<feature type="domain" description="HTH arsR-type" evidence="3">
    <location>
        <begin position="14"/>
        <end position="95"/>
    </location>
</feature>
<dbReference type="InterPro" id="IPR036390">
    <property type="entry name" value="WH_DNA-bd_sf"/>
</dbReference>
<dbReference type="PANTHER" id="PTHR43428">
    <property type="entry name" value="ARSENATE REDUCTASE"/>
    <property type="match status" value="1"/>
</dbReference>
<evidence type="ECO:0000259" key="2">
    <source>
        <dbReference type="SMART" id="SM00226"/>
    </source>
</evidence>